<evidence type="ECO:0000259" key="1">
    <source>
        <dbReference type="Pfam" id="PF10141"/>
    </source>
</evidence>
<keyword evidence="2" id="KW-0540">Nuclease</keyword>
<name>W4RK29_9BACI</name>
<dbReference type="EMBL" id="BAUW01000004">
    <property type="protein sequence ID" value="GAE43909.1"/>
    <property type="molecule type" value="Genomic_DNA"/>
</dbReference>
<organism evidence="2 3">
    <name type="scientific">Mesobacillus boroniphilus JCM 21738</name>
    <dbReference type="NCBI Taxonomy" id="1294265"/>
    <lineage>
        <taxon>Bacteria</taxon>
        <taxon>Bacillati</taxon>
        <taxon>Bacillota</taxon>
        <taxon>Bacilli</taxon>
        <taxon>Bacillales</taxon>
        <taxon>Bacillaceae</taxon>
        <taxon>Mesobacillus</taxon>
    </lineage>
</organism>
<keyword evidence="3" id="KW-1185">Reference proteome</keyword>
<evidence type="ECO:0000313" key="2">
    <source>
        <dbReference type="EMBL" id="GAE43909.1"/>
    </source>
</evidence>
<gene>
    <name evidence="2" type="ORF">JCM21738_580</name>
</gene>
<accession>W4RK29</accession>
<dbReference type="Pfam" id="PF10141">
    <property type="entry name" value="ssDNA-exonuc_C"/>
    <property type="match status" value="1"/>
</dbReference>
<dbReference type="eggNOG" id="COG4199">
    <property type="taxonomic scope" value="Bacteria"/>
</dbReference>
<feature type="domain" description="Single-stranded-DNA-specific exonuclease RecJ C-terminal" evidence="1">
    <location>
        <begin position="2"/>
        <end position="74"/>
    </location>
</feature>
<sequence length="92" mass="11092">MAKHRGWTKETIDFMSQVFFELDFVKINNGFISLEKDVPKRDLTESKTYQHKVHAFALENELLYSSYEQLKNWFDQFIQESVKNEEAIIQWI</sequence>
<proteinExistence type="predicted"/>
<keyword evidence="2" id="KW-0378">Hydrolase</keyword>
<evidence type="ECO:0000313" key="3">
    <source>
        <dbReference type="Proteomes" id="UP000018949"/>
    </source>
</evidence>
<protein>
    <submittedName>
        <fullName evidence="2">Single-stranded-DNA-specific exonuclease RecJ</fullName>
    </submittedName>
</protein>
<reference evidence="2 3" key="1">
    <citation type="submission" date="2013-12" db="EMBL/GenBank/DDBJ databases">
        <title>NBRP : Genome information of microbial organism related human and environment.</title>
        <authorList>
            <person name="Hattori M."/>
            <person name="Oshima K."/>
            <person name="Inaba H."/>
            <person name="Suda W."/>
            <person name="Sakamoto M."/>
            <person name="Iino T."/>
            <person name="Kitahara M."/>
            <person name="Oshida Y."/>
            <person name="Iida T."/>
            <person name="Kudo T."/>
            <person name="Itoh T."/>
            <person name="Ahmed I."/>
            <person name="Ohkuma M."/>
        </authorList>
    </citation>
    <scope>NUCLEOTIDE SEQUENCE [LARGE SCALE GENOMIC DNA]</scope>
    <source>
        <strain evidence="2 3">JCM 21738</strain>
    </source>
</reference>
<dbReference type="InterPro" id="IPR018779">
    <property type="entry name" value="RecJ_C"/>
</dbReference>
<dbReference type="AlphaFoldDB" id="W4RK29"/>
<dbReference type="GO" id="GO:0004527">
    <property type="term" value="F:exonuclease activity"/>
    <property type="evidence" value="ECO:0007669"/>
    <property type="project" value="UniProtKB-KW"/>
</dbReference>
<dbReference type="Proteomes" id="UP000018949">
    <property type="component" value="Unassembled WGS sequence"/>
</dbReference>
<keyword evidence="2" id="KW-0269">Exonuclease</keyword>
<comment type="caution">
    <text evidence="2">The sequence shown here is derived from an EMBL/GenBank/DDBJ whole genome shotgun (WGS) entry which is preliminary data.</text>
</comment>